<dbReference type="InterPro" id="IPR011009">
    <property type="entry name" value="Kinase-like_dom_sf"/>
</dbReference>
<dbReference type="PROSITE" id="PS00108">
    <property type="entry name" value="PROTEIN_KINASE_ST"/>
    <property type="match status" value="1"/>
</dbReference>
<dbReference type="AlphaFoldDB" id="A0A239KDB2"/>
<dbReference type="PANTHER" id="PTHR43289:SF34">
    <property type="entry name" value="SERINE_THREONINE-PROTEIN KINASE YBDM-RELATED"/>
    <property type="match status" value="1"/>
</dbReference>
<organism evidence="9 10">
    <name type="scientific">Streptosporangium subroseum</name>
    <dbReference type="NCBI Taxonomy" id="106412"/>
    <lineage>
        <taxon>Bacteria</taxon>
        <taxon>Bacillati</taxon>
        <taxon>Actinomycetota</taxon>
        <taxon>Actinomycetes</taxon>
        <taxon>Streptosporangiales</taxon>
        <taxon>Streptosporangiaceae</taxon>
        <taxon>Streptosporangium</taxon>
    </lineage>
</organism>
<accession>A0A239KDB2</accession>
<keyword evidence="7" id="KW-0812">Transmembrane</keyword>
<dbReference type="InterPro" id="IPR017441">
    <property type="entry name" value="Protein_kinase_ATP_BS"/>
</dbReference>
<dbReference type="InterPro" id="IPR000719">
    <property type="entry name" value="Prot_kinase_dom"/>
</dbReference>
<feature type="region of interest" description="Disordered" evidence="6">
    <location>
        <begin position="276"/>
        <end position="363"/>
    </location>
</feature>
<feature type="transmembrane region" description="Helical" evidence="7">
    <location>
        <begin position="369"/>
        <end position="391"/>
    </location>
</feature>
<dbReference type="PROSITE" id="PS50011">
    <property type="entry name" value="PROTEIN_KINASE_DOM"/>
    <property type="match status" value="1"/>
</dbReference>
<evidence type="ECO:0000256" key="6">
    <source>
        <dbReference type="SAM" id="MobiDB-lite"/>
    </source>
</evidence>
<evidence type="ECO:0000256" key="5">
    <source>
        <dbReference type="PROSITE-ProRule" id="PRU10141"/>
    </source>
</evidence>
<dbReference type="SMART" id="SM00220">
    <property type="entry name" value="S_TKc"/>
    <property type="match status" value="1"/>
</dbReference>
<keyword evidence="9" id="KW-0723">Serine/threonine-protein kinase</keyword>
<keyword evidence="4 5" id="KW-0067">ATP-binding</keyword>
<dbReference type="PANTHER" id="PTHR43289">
    <property type="entry name" value="MITOGEN-ACTIVATED PROTEIN KINASE KINASE KINASE 20-RELATED"/>
    <property type="match status" value="1"/>
</dbReference>
<dbReference type="Gene3D" id="3.30.200.20">
    <property type="entry name" value="Phosphorylase Kinase, domain 1"/>
    <property type="match status" value="1"/>
</dbReference>
<feature type="compositionally biased region" description="Low complexity" evidence="6">
    <location>
        <begin position="318"/>
        <end position="329"/>
    </location>
</feature>
<evidence type="ECO:0000256" key="7">
    <source>
        <dbReference type="SAM" id="Phobius"/>
    </source>
</evidence>
<feature type="binding site" evidence="5">
    <location>
        <position position="43"/>
    </location>
    <ligand>
        <name>ATP</name>
        <dbReference type="ChEBI" id="CHEBI:30616"/>
    </ligand>
</feature>
<gene>
    <name evidence="9" type="ORF">SAMN05216276_102696</name>
</gene>
<feature type="domain" description="Protein kinase" evidence="8">
    <location>
        <begin position="15"/>
        <end position="266"/>
    </location>
</feature>
<proteinExistence type="predicted"/>
<evidence type="ECO:0000313" key="10">
    <source>
        <dbReference type="Proteomes" id="UP000198282"/>
    </source>
</evidence>
<evidence type="ECO:0000256" key="1">
    <source>
        <dbReference type="ARBA" id="ARBA00022679"/>
    </source>
</evidence>
<feature type="compositionally biased region" description="Polar residues" evidence="6">
    <location>
        <begin position="276"/>
        <end position="316"/>
    </location>
</feature>
<evidence type="ECO:0000259" key="8">
    <source>
        <dbReference type="PROSITE" id="PS50011"/>
    </source>
</evidence>
<dbReference type="Proteomes" id="UP000198282">
    <property type="component" value="Unassembled WGS sequence"/>
</dbReference>
<reference evidence="9 10" key="1">
    <citation type="submission" date="2017-06" db="EMBL/GenBank/DDBJ databases">
        <authorList>
            <person name="Kim H.J."/>
            <person name="Triplett B.A."/>
        </authorList>
    </citation>
    <scope>NUCLEOTIDE SEQUENCE [LARGE SCALE GENOMIC DNA]</scope>
    <source>
        <strain evidence="9 10">CGMCC 4.2132</strain>
    </source>
</reference>
<keyword evidence="1" id="KW-0808">Transferase</keyword>
<dbReference type="Pfam" id="PF00069">
    <property type="entry name" value="Pkinase"/>
    <property type="match status" value="1"/>
</dbReference>
<keyword evidence="3 9" id="KW-0418">Kinase</keyword>
<keyword evidence="7" id="KW-0472">Membrane</keyword>
<dbReference type="GO" id="GO:0004674">
    <property type="term" value="F:protein serine/threonine kinase activity"/>
    <property type="evidence" value="ECO:0007669"/>
    <property type="project" value="UniProtKB-KW"/>
</dbReference>
<protein>
    <submittedName>
        <fullName evidence="9">Serine/threonine protein kinase</fullName>
    </submittedName>
</protein>
<dbReference type="Gene3D" id="1.10.510.10">
    <property type="entry name" value="Transferase(Phosphotransferase) domain 1"/>
    <property type="match status" value="1"/>
</dbReference>
<dbReference type="CDD" id="cd14014">
    <property type="entry name" value="STKc_PknB_like"/>
    <property type="match status" value="1"/>
</dbReference>
<keyword evidence="7" id="KW-1133">Transmembrane helix</keyword>
<evidence type="ECO:0000256" key="4">
    <source>
        <dbReference type="ARBA" id="ARBA00022840"/>
    </source>
</evidence>
<evidence type="ECO:0000256" key="3">
    <source>
        <dbReference type="ARBA" id="ARBA00022777"/>
    </source>
</evidence>
<dbReference type="GO" id="GO:0005524">
    <property type="term" value="F:ATP binding"/>
    <property type="evidence" value="ECO:0007669"/>
    <property type="project" value="UniProtKB-UniRule"/>
</dbReference>
<evidence type="ECO:0000313" key="9">
    <source>
        <dbReference type="EMBL" id="SNT15970.1"/>
    </source>
</evidence>
<dbReference type="EMBL" id="FZOD01000026">
    <property type="protein sequence ID" value="SNT15970.1"/>
    <property type="molecule type" value="Genomic_DNA"/>
</dbReference>
<dbReference type="PROSITE" id="PS00107">
    <property type="entry name" value="PROTEIN_KINASE_ATP"/>
    <property type="match status" value="1"/>
</dbReference>
<dbReference type="SUPFAM" id="SSF56112">
    <property type="entry name" value="Protein kinase-like (PK-like)"/>
    <property type="match status" value="1"/>
</dbReference>
<keyword evidence="2 5" id="KW-0547">Nucleotide-binding</keyword>
<dbReference type="InterPro" id="IPR008271">
    <property type="entry name" value="Ser/Thr_kinase_AS"/>
</dbReference>
<name>A0A239KDB2_9ACTN</name>
<dbReference type="Gene3D" id="2.60.120.560">
    <property type="entry name" value="Exo-inulinase, domain 1"/>
    <property type="match status" value="1"/>
</dbReference>
<dbReference type="RefSeq" id="WP_245878543.1">
    <property type="nucleotide sequence ID" value="NZ_FZOD01000026.1"/>
</dbReference>
<evidence type="ECO:0000256" key="2">
    <source>
        <dbReference type="ARBA" id="ARBA00022741"/>
    </source>
</evidence>
<sequence>MNNLSPGEFLQIGRYRVLSQLGRGGMGTVYLGESADGQQVAIKVINPEYSQHEQFRMRFRREADAAQRVRRFCTAAVIEAALDGDQLYVVTEYVTGPNLEEAVRAQGPLRGSSLDALAVGVATALTAIHSAGVVHRDLKPSNVLLSPIGPRVIDFGIARALDTLSGITGTGEIIGTPRYMAPEVLRGEPVSPACDVFSWGCLVAFAASGRPPFGGEALPAVLYQVLNTEPSLENMEPALRELVTYAIAKDPSRRPTSQQVLDHLVGRSAAPEQTAYSVQAAWQQSPSTQGPSLQGPSTQRSSVQSPSTQRPSTHRPSTQRPAAQTTPAAHETVPWAETAGPAGQPPGPGSGRTVPASPRAGRPAGQRKILIGAAVAALIAIGGGLGLYLALSPGGPPEDLALLYQDDFTQSGTGWTGGPYDPAVDRYGYASEGYYALDVNGEYALLREEAPTGFVSAPPATPNPTASPTPITPARLLLGVDVGIRSGSAGPGEYGLFCRGKDDTKATRYEFLLDTAGNARIRKSVESAGGELTKPVPVDLPKDQTTRLQAECSGDADGVQLTMWVNGARVQSVRDTNPLPSGEVGMIARVGEKSKAILKASFDNFTMHGPLSAKSP</sequence>
<keyword evidence="10" id="KW-1185">Reference proteome</keyword>